<reference evidence="6" key="1">
    <citation type="journal article" date="2021" name="PeerJ">
        <title>Extensive microbial diversity within the chicken gut microbiome revealed by metagenomics and culture.</title>
        <authorList>
            <person name="Gilroy R."/>
            <person name="Ravi A."/>
            <person name="Getino M."/>
            <person name="Pursley I."/>
            <person name="Horton D.L."/>
            <person name="Alikhan N.F."/>
            <person name="Baker D."/>
            <person name="Gharbi K."/>
            <person name="Hall N."/>
            <person name="Watson M."/>
            <person name="Adriaenssens E.M."/>
            <person name="Foster-Nyarko E."/>
            <person name="Jarju S."/>
            <person name="Secka A."/>
            <person name="Antonio M."/>
            <person name="Oren A."/>
            <person name="Chaudhuri R.R."/>
            <person name="La Ragione R."/>
            <person name="Hildebrand F."/>
            <person name="Pallen M.J."/>
        </authorList>
    </citation>
    <scope>NUCLEOTIDE SEQUENCE</scope>
    <source>
        <strain evidence="6">4100</strain>
    </source>
</reference>
<dbReference type="PANTHER" id="PTHR30250">
    <property type="entry name" value="PST FAMILY PREDICTED COLANIC ACID TRANSPORTER"/>
    <property type="match status" value="1"/>
</dbReference>
<evidence type="ECO:0000256" key="5">
    <source>
        <dbReference type="ARBA" id="ARBA00023136"/>
    </source>
</evidence>
<name>A0A4Q0U9B9_9BACT</name>
<comment type="caution">
    <text evidence="6">The sequence shown here is derived from an EMBL/GenBank/DDBJ whole genome shotgun (WGS) entry which is preliminary data.</text>
</comment>
<gene>
    <name evidence="6" type="ORF">K8V47_08145</name>
</gene>
<evidence type="ECO:0000256" key="4">
    <source>
        <dbReference type="ARBA" id="ARBA00022989"/>
    </source>
</evidence>
<dbReference type="InterPro" id="IPR050833">
    <property type="entry name" value="Poly_Biosynth_Transport"/>
</dbReference>
<dbReference type="EMBL" id="DYXT01000042">
    <property type="protein sequence ID" value="HJE39708.1"/>
    <property type="molecule type" value="Genomic_DNA"/>
</dbReference>
<dbReference type="PANTHER" id="PTHR30250:SF26">
    <property type="entry name" value="PSMA PROTEIN"/>
    <property type="match status" value="1"/>
</dbReference>
<dbReference type="Proteomes" id="UP000711407">
    <property type="component" value="Unassembled WGS sequence"/>
</dbReference>
<sequence length="519" mass="57713">MDEPVDASDIRENTIASKNRRIARNTLLLYVRMLFIMGVSLYTSRVVLAVLGEVDYGVYNVVGGVVVMFTMISAPLTAAVTRFLNFELGRGHMLMLRRVFSTSVNIQLIISLVIFLLAETVGVWFLNAKMNIPAERMWAANWVLQCSIAAFVINLLSVPYNATIIAHERMNIYAYISILEVSLKLLVVYLLVISPCDKLAAYAVLLAVVALGVQMTYAIYCRRHFAECRWSRHIDRPMMKKMLGFSGWNFIGAASGICRDQGVNIVLNIFCGPVVNAARGIAMQVNTAINSFVQNFMVALNPQITKSYATGEREYMFSLLFRGARFSFYLLLFLSLPVLVNTSWILHMWLEEVPGYTVVFVQLVLAFAMCESVSTPLITAMLATGDIRNYQLLVGGLQLLNLPGSYVLLRMGMPPQSTLVFAIIMSVSCLIARLWMLRGMIGLPVKAFCTKVLLNVLLVSLLSGCVPVALSLVMEPSLATFVATSLASVACGSWAILYVGCQRSEREFVINQIRKRLHI</sequence>
<dbReference type="GO" id="GO:0005886">
    <property type="term" value="C:plasma membrane"/>
    <property type="evidence" value="ECO:0007669"/>
    <property type="project" value="UniProtKB-SubCell"/>
</dbReference>
<reference evidence="6" key="2">
    <citation type="submission" date="2021-09" db="EMBL/GenBank/DDBJ databases">
        <authorList>
            <person name="Gilroy R."/>
        </authorList>
    </citation>
    <scope>NUCLEOTIDE SEQUENCE</scope>
    <source>
        <strain evidence="6">4100</strain>
    </source>
</reference>
<evidence type="ECO:0000256" key="3">
    <source>
        <dbReference type="ARBA" id="ARBA00022692"/>
    </source>
</evidence>
<protein>
    <submittedName>
        <fullName evidence="6">Lipopolysaccharide biosynthesis protein</fullName>
    </submittedName>
</protein>
<evidence type="ECO:0000313" key="7">
    <source>
        <dbReference type="Proteomes" id="UP000711407"/>
    </source>
</evidence>
<dbReference type="AlphaFoldDB" id="A0A4Q0U9B9"/>
<keyword evidence="4" id="KW-1133">Transmembrane helix</keyword>
<evidence type="ECO:0000256" key="2">
    <source>
        <dbReference type="ARBA" id="ARBA00022475"/>
    </source>
</evidence>
<accession>A0A4Q0U9B9</accession>
<evidence type="ECO:0000313" key="6">
    <source>
        <dbReference type="EMBL" id="HJE39708.1"/>
    </source>
</evidence>
<keyword evidence="2" id="KW-1003">Cell membrane</keyword>
<comment type="subcellular location">
    <subcellularLocation>
        <location evidence="1">Cell membrane</location>
        <topology evidence="1">Multi-pass membrane protein</topology>
    </subcellularLocation>
</comment>
<keyword evidence="5" id="KW-0472">Membrane</keyword>
<organism evidence="6 7">
    <name type="scientific">Candidatus Amulumruptor caecigallinarius</name>
    <dbReference type="NCBI Taxonomy" id="2109911"/>
    <lineage>
        <taxon>Bacteria</taxon>
        <taxon>Pseudomonadati</taxon>
        <taxon>Bacteroidota</taxon>
        <taxon>Bacteroidia</taxon>
        <taxon>Bacteroidales</taxon>
        <taxon>Muribaculaceae</taxon>
        <taxon>Candidatus Amulumruptor</taxon>
    </lineage>
</organism>
<keyword evidence="3" id="KW-0812">Transmembrane</keyword>
<evidence type="ECO:0000256" key="1">
    <source>
        <dbReference type="ARBA" id="ARBA00004651"/>
    </source>
</evidence>
<proteinExistence type="predicted"/>